<name>E9SD18_RUMAL</name>
<comment type="caution">
    <text evidence="2">The sequence shown here is derived from an EMBL/GenBank/DDBJ whole genome shotgun (WGS) entry which is preliminary data.</text>
</comment>
<reference evidence="2 3" key="1">
    <citation type="submission" date="2011-02" db="EMBL/GenBank/DDBJ databases">
        <authorList>
            <person name="Nelson K.E."/>
            <person name="Sutton G."/>
            <person name="Torralba M."/>
            <person name="Durkin S."/>
            <person name="Harkins D."/>
            <person name="Montgomery R."/>
            <person name="Ziemer C."/>
            <person name="Klaassens E."/>
            <person name="Ocuiv P."/>
            <person name="Morrison M."/>
        </authorList>
    </citation>
    <scope>NUCLEOTIDE SEQUENCE [LARGE SCALE GENOMIC DNA]</scope>
    <source>
        <strain evidence="2 3">8</strain>
    </source>
</reference>
<evidence type="ECO:0000313" key="2">
    <source>
        <dbReference type="EMBL" id="EGC02774.1"/>
    </source>
</evidence>
<evidence type="ECO:0008006" key="4">
    <source>
        <dbReference type="Google" id="ProtNLM"/>
    </source>
</evidence>
<organism evidence="2 3">
    <name type="scientific">Ruminococcus albus 8</name>
    <dbReference type="NCBI Taxonomy" id="246199"/>
    <lineage>
        <taxon>Bacteria</taxon>
        <taxon>Bacillati</taxon>
        <taxon>Bacillota</taxon>
        <taxon>Clostridia</taxon>
        <taxon>Eubacteriales</taxon>
        <taxon>Oscillospiraceae</taxon>
        <taxon>Ruminococcus</taxon>
    </lineage>
</organism>
<dbReference type="OrthoDB" id="3194722at2"/>
<sequence length="545" mass="57686">MIKINKIGSVIIAFALLFQLSACSLSETAKNTASAAKEKVGEAKDYVVGLYDQIDVTKFKDGWNSTVDFASSKFSAAIGNQYVTDVGNAINTLKNNINASAGSARTTAQEAGLVAEKWVADTFNIDAIARGSSSSANVVGSNGMGSVDVSTSYGENASLKYYNSGSGSAAAQATDILEEYGKYKSKSSKPISLDEYLNKYNVKSDDLDALYASIYEGQTRIIPSDQYNEAVKYLNSKYNTFTEYEKNTGSGRGKARSEAYAETLDNLKTKLEAPDGTSSKVATYDEMQAIAELAQKGDFDPSDFGITTSQIITPKYLVKQSVNSGLTSAALNTVLSIGPDIFSILKQSAENGKFDEAQLKETGMEGLLAASNGFVEGSVSCAIFTACQAGKLGAKFKDVSPDIIGTLTVLTIDALRFGYSLSKGEITALDYSNLMAEEVLVAVISQSSGVALSALLPAIPVAYMAGSLAGGMIATVGFEITKELVLEIKDGGGFEAIVPKDAVDTINVITDKISNLNIKDQVTTFKDMAVSTANDGYIKIKSIVK</sequence>
<dbReference type="RefSeq" id="WP_002850126.1">
    <property type="nucleotide sequence ID" value="NZ_ADKM02000086.1"/>
</dbReference>
<accession>E9SD18</accession>
<dbReference type="AlphaFoldDB" id="E9SD18"/>
<dbReference type="STRING" id="246199.CUS_6030"/>
<keyword evidence="3" id="KW-1185">Reference proteome</keyword>
<keyword evidence="1" id="KW-0732">Signal</keyword>
<evidence type="ECO:0000256" key="1">
    <source>
        <dbReference type="SAM" id="SignalP"/>
    </source>
</evidence>
<protein>
    <recommendedName>
        <fullName evidence="4">Lipoprotein</fullName>
    </recommendedName>
</protein>
<proteinExistence type="predicted"/>
<dbReference type="eggNOG" id="ENOG502Z82S">
    <property type="taxonomic scope" value="Bacteria"/>
</dbReference>
<dbReference type="Proteomes" id="UP000004259">
    <property type="component" value="Unassembled WGS sequence"/>
</dbReference>
<feature type="signal peptide" evidence="1">
    <location>
        <begin position="1"/>
        <end position="24"/>
    </location>
</feature>
<dbReference type="EMBL" id="ADKM02000086">
    <property type="protein sequence ID" value="EGC02774.1"/>
    <property type="molecule type" value="Genomic_DNA"/>
</dbReference>
<feature type="chain" id="PRO_5038413013" description="Lipoprotein" evidence="1">
    <location>
        <begin position="25"/>
        <end position="545"/>
    </location>
</feature>
<gene>
    <name evidence="2" type="ORF">CUS_6030</name>
</gene>
<evidence type="ECO:0000313" key="3">
    <source>
        <dbReference type="Proteomes" id="UP000004259"/>
    </source>
</evidence>